<dbReference type="AlphaFoldDB" id="A0A6A7Y3B9"/>
<proteinExistence type="predicted"/>
<dbReference type="EMBL" id="VWNA01000001">
    <property type="protein sequence ID" value="MQT13256.1"/>
    <property type="molecule type" value="Genomic_DNA"/>
</dbReference>
<dbReference type="InterPro" id="IPR006342">
    <property type="entry name" value="FkbM_mtfrase"/>
</dbReference>
<dbReference type="Pfam" id="PF05050">
    <property type="entry name" value="Methyltransf_21"/>
    <property type="match status" value="1"/>
</dbReference>
<dbReference type="PANTHER" id="PTHR34203:SF15">
    <property type="entry name" value="SLL1173 PROTEIN"/>
    <property type="match status" value="1"/>
</dbReference>
<sequence length="310" mass="33446">MNAPRTSARAAAIAAATAKAPAKAAPKVAAVKARPAGPLDCMLFALARRGRLPDGLRNAYRRLLGTFAGRGGLDVATRDGLLFRCHPFENRDDFEIVAKRRLPEVEERDWLASHLKPGDVLVDIGANVGSHTISLAKRIRGLKVLAIEPNLAIRERLRENLSLNAIEPSTVTIAPVAIGPIEARGRLCKRHRTNAGSASLKPPAGEPQAALADSIQVTVEPLAAVLKRFGIRRIDALKIDVEGYEDEALIPFLETAPSALLPKVIEIETAMADEWRTDVVAALVARGYRIDRRTAENAMLVRTDPAGARP</sequence>
<keyword evidence="3" id="KW-1185">Reference proteome</keyword>
<keyword evidence="2" id="KW-0489">Methyltransferase</keyword>
<organism evidence="2 3">
    <name type="scientific">Segnochrobactrum spirostomi</name>
    <dbReference type="NCBI Taxonomy" id="2608987"/>
    <lineage>
        <taxon>Bacteria</taxon>
        <taxon>Pseudomonadati</taxon>
        <taxon>Pseudomonadota</taxon>
        <taxon>Alphaproteobacteria</taxon>
        <taxon>Hyphomicrobiales</taxon>
        <taxon>Segnochrobactraceae</taxon>
        <taxon>Segnochrobactrum</taxon>
    </lineage>
</organism>
<dbReference type="Proteomes" id="UP000332515">
    <property type="component" value="Unassembled WGS sequence"/>
</dbReference>
<keyword evidence="2" id="KW-0808">Transferase</keyword>
<dbReference type="PANTHER" id="PTHR34203">
    <property type="entry name" value="METHYLTRANSFERASE, FKBM FAMILY PROTEIN"/>
    <property type="match status" value="1"/>
</dbReference>
<dbReference type="RefSeq" id="WP_153481410.1">
    <property type="nucleotide sequence ID" value="NZ_VWNA01000001.1"/>
</dbReference>
<dbReference type="SUPFAM" id="SSF53335">
    <property type="entry name" value="S-adenosyl-L-methionine-dependent methyltransferases"/>
    <property type="match status" value="1"/>
</dbReference>
<evidence type="ECO:0000313" key="3">
    <source>
        <dbReference type="Proteomes" id="UP000332515"/>
    </source>
</evidence>
<accession>A0A6A7Y3B9</accession>
<dbReference type="NCBIfam" id="TIGR01444">
    <property type="entry name" value="fkbM_fam"/>
    <property type="match status" value="1"/>
</dbReference>
<dbReference type="InterPro" id="IPR052514">
    <property type="entry name" value="SAM-dependent_MTase"/>
</dbReference>
<reference evidence="2 3" key="1">
    <citation type="submission" date="2019-09" db="EMBL/GenBank/DDBJ databases">
        <title>Segnochrobactrum spirostomi gen. nov., sp. nov., isolated from the ciliate Spirostomum cf. yagiui and description of a novel family, Segnochrobactraceae fam. nov. within the order Rhizobiales of the class Alphaproteobacteria.</title>
        <authorList>
            <person name="Akter S."/>
            <person name="Shazib S.U.A."/>
            <person name="Shin M.K."/>
        </authorList>
    </citation>
    <scope>NUCLEOTIDE SEQUENCE [LARGE SCALE GENOMIC DNA]</scope>
    <source>
        <strain evidence="2 3">Sp-1</strain>
    </source>
</reference>
<comment type="caution">
    <text evidence="2">The sequence shown here is derived from an EMBL/GenBank/DDBJ whole genome shotgun (WGS) entry which is preliminary data.</text>
</comment>
<name>A0A6A7Y3B9_9HYPH</name>
<feature type="domain" description="Methyltransferase FkbM" evidence="1">
    <location>
        <begin position="123"/>
        <end position="289"/>
    </location>
</feature>
<dbReference type="Gene3D" id="3.40.50.150">
    <property type="entry name" value="Vaccinia Virus protein VP39"/>
    <property type="match status" value="1"/>
</dbReference>
<dbReference type="GO" id="GO:0008168">
    <property type="term" value="F:methyltransferase activity"/>
    <property type="evidence" value="ECO:0007669"/>
    <property type="project" value="UniProtKB-KW"/>
</dbReference>
<protein>
    <submittedName>
        <fullName evidence="2">FkbM family methyltransferase</fullName>
    </submittedName>
</protein>
<evidence type="ECO:0000259" key="1">
    <source>
        <dbReference type="Pfam" id="PF05050"/>
    </source>
</evidence>
<evidence type="ECO:0000313" key="2">
    <source>
        <dbReference type="EMBL" id="MQT13256.1"/>
    </source>
</evidence>
<dbReference type="GO" id="GO:0032259">
    <property type="term" value="P:methylation"/>
    <property type="evidence" value="ECO:0007669"/>
    <property type="project" value="UniProtKB-KW"/>
</dbReference>
<dbReference type="InterPro" id="IPR029063">
    <property type="entry name" value="SAM-dependent_MTases_sf"/>
</dbReference>
<gene>
    <name evidence="2" type="ORF">F0357_11495</name>
</gene>